<dbReference type="Gene3D" id="3.90.120.30">
    <property type="match status" value="1"/>
</dbReference>
<organism evidence="8 9">
    <name type="scientific">[Eubacterium] siraeum 70/3</name>
    <dbReference type="NCBI Taxonomy" id="657319"/>
    <lineage>
        <taxon>Bacteria</taxon>
        <taxon>Bacillati</taxon>
        <taxon>Bacillota</taxon>
        <taxon>Clostridia</taxon>
        <taxon>Eubacteriales</taxon>
        <taxon>Oscillospiraceae</taxon>
        <taxon>Oscillospiraceae incertae sedis</taxon>
    </lineage>
</organism>
<dbReference type="AlphaFoldDB" id="D4JS74"/>
<evidence type="ECO:0000313" key="9">
    <source>
        <dbReference type="Proteomes" id="UP000008803"/>
    </source>
</evidence>
<proteinExistence type="inferred from homology"/>
<reference evidence="8 9" key="1">
    <citation type="submission" date="2010-03" db="EMBL/GenBank/DDBJ databases">
        <title>The genome sequence of Eubacterium siraeum 70/3.</title>
        <authorList>
            <consortium name="metaHIT consortium -- http://www.metahit.eu/"/>
            <person name="Pajon A."/>
            <person name="Turner K."/>
            <person name="Parkhill J."/>
            <person name="Duncan S."/>
            <person name="Flint H."/>
        </authorList>
    </citation>
    <scope>NUCLEOTIDE SEQUENCE [LARGE SCALE GENOMIC DNA]</scope>
    <source>
        <strain evidence="8 9">70/3</strain>
    </source>
</reference>
<evidence type="ECO:0000256" key="4">
    <source>
        <dbReference type="ARBA" id="ARBA00022691"/>
    </source>
</evidence>
<dbReference type="EC" id="2.1.1.37" evidence="1"/>
<dbReference type="InterPro" id="IPR050750">
    <property type="entry name" value="C5-MTase"/>
</dbReference>
<dbReference type="InterPro" id="IPR001525">
    <property type="entry name" value="C5_MeTfrase"/>
</dbReference>
<dbReference type="Gene3D" id="3.40.50.150">
    <property type="entry name" value="Vaccinia Virus protein VP39"/>
    <property type="match status" value="1"/>
</dbReference>
<gene>
    <name evidence="8" type="ORF">EUS_06770</name>
</gene>
<feature type="active site" evidence="6">
    <location>
        <position position="78"/>
    </location>
</feature>
<accession>D4JS74</accession>
<dbReference type="PROSITE" id="PS00095">
    <property type="entry name" value="C5_MTASE_2"/>
    <property type="match status" value="1"/>
</dbReference>
<dbReference type="InterPro" id="IPR031303">
    <property type="entry name" value="C5_meth_CS"/>
</dbReference>
<dbReference type="HOGENOM" id="CLU_419111_0_0_9"/>
<dbReference type="BioCyc" id="ESIR657319:G136K-579-MONOMER"/>
<evidence type="ECO:0000256" key="7">
    <source>
        <dbReference type="RuleBase" id="RU000416"/>
    </source>
</evidence>
<dbReference type="PANTHER" id="PTHR46098">
    <property type="entry name" value="TRNA (CYTOSINE(38)-C(5))-METHYLTRANSFERASE"/>
    <property type="match status" value="1"/>
</dbReference>
<dbReference type="PRINTS" id="PR00105">
    <property type="entry name" value="C5METTRFRASE"/>
</dbReference>
<dbReference type="PROSITE" id="PS51679">
    <property type="entry name" value="SAM_MT_C5"/>
    <property type="match status" value="1"/>
</dbReference>
<dbReference type="PANTHER" id="PTHR46098:SF1">
    <property type="entry name" value="TRNA (CYTOSINE(38)-C(5))-METHYLTRANSFERASE"/>
    <property type="match status" value="1"/>
</dbReference>
<dbReference type="Pfam" id="PF09561">
    <property type="entry name" value="RE_HpaII"/>
    <property type="match status" value="1"/>
</dbReference>
<evidence type="ECO:0000256" key="1">
    <source>
        <dbReference type="ARBA" id="ARBA00011975"/>
    </source>
</evidence>
<dbReference type="Proteomes" id="UP000008803">
    <property type="component" value="Chromosome"/>
</dbReference>
<dbReference type="KEGG" id="esu:EUS_06770"/>
<keyword evidence="5" id="KW-0680">Restriction system</keyword>
<keyword evidence="3 6" id="KW-0808">Transferase</keyword>
<sequence length="696" mass="79256">MNKYKSIDLFAGIGGIRLGFEQAFGNSINTVFVSEWDKYAQETYKANFRDKFDIAGDITQIDERDIPDFDICLAGFPCQAFSLAGQRKGFEDDYKGKCRGTLFLDVARICEYHKPKVIFCENVKGLVIHDKGRTFKIICKTFEDLGYRVFYKVLNSKNFGVPQNRERIYIVAFRNDIAPDNFDFPESTDTNKCLLDIRERNPVPAKYYLSDVYVDTLRKHKARHEAKGNGFGYEIRAWDDVAGAVVCGGMGRERNLVVDERQKNLIPTTHIKGEINKEGIRKMTPREWARLQGFPDSFKLTLADTHLYKQFGNSVTVNVIKAIAEKIKEVLNMTKLSGNKGEWSEIYVFLRLLAIGKLYAADAELNKLSDVFYNILNILRSENTGNMEFRVERAANRISVYNTDTESIIADLPANEFKLAADELYNEIAAANKASFEVRNIESFLETIKIETLKAKSTDKADIRIKIHDINTGYESVQGFSIKSRLGGASTLINAGKTTNFIFEVTGNVDDEVMDEFNNCSKLFKNKFTYLRGTAGCDIKYFGMENETFEDNLSLIDGDLPEICAYMLAEYYSSGVNTVSKSLEAIAGRNPMNYRLDKGQPFYQYKFKKFLTDSALGMLPSKPWDGTADATGGYIIVREDGEVLCYHLFNRNEFENYLINNTKFETASTGRHEFGSIYKDCGKYYLKLNLQIRFIK</sequence>
<name>D4JS74_9FIRM</name>
<evidence type="ECO:0000256" key="5">
    <source>
        <dbReference type="ARBA" id="ARBA00022747"/>
    </source>
</evidence>
<evidence type="ECO:0000256" key="3">
    <source>
        <dbReference type="ARBA" id="ARBA00022679"/>
    </source>
</evidence>
<comment type="similarity">
    <text evidence="6 7">Belongs to the class I-like SAM-binding methyltransferase superfamily. C5-methyltransferase family.</text>
</comment>
<evidence type="ECO:0000313" key="8">
    <source>
        <dbReference type="EMBL" id="CBK95943.1"/>
    </source>
</evidence>
<dbReference type="PATRIC" id="fig|657319.3.peg.929"/>
<keyword evidence="2 6" id="KW-0489">Methyltransferase</keyword>
<dbReference type="SUPFAM" id="SSF53335">
    <property type="entry name" value="S-adenosyl-L-methionine-dependent methyltransferases"/>
    <property type="match status" value="1"/>
</dbReference>
<dbReference type="NCBIfam" id="TIGR00675">
    <property type="entry name" value="dcm"/>
    <property type="match status" value="1"/>
</dbReference>
<dbReference type="Pfam" id="PF00145">
    <property type="entry name" value="DNA_methylase"/>
    <property type="match status" value="1"/>
</dbReference>
<protein>
    <recommendedName>
        <fullName evidence="1">DNA (cytosine-5-)-methyltransferase</fullName>
        <ecNumber evidence="1">2.1.1.37</ecNumber>
    </recommendedName>
</protein>
<dbReference type="InterPro" id="IPR029063">
    <property type="entry name" value="SAM-dependent_MTases_sf"/>
</dbReference>
<dbReference type="GO" id="GO:0032259">
    <property type="term" value="P:methylation"/>
    <property type="evidence" value="ECO:0007669"/>
    <property type="project" value="UniProtKB-KW"/>
</dbReference>
<reference evidence="8 9" key="2">
    <citation type="submission" date="2010-03" db="EMBL/GenBank/DDBJ databases">
        <authorList>
            <person name="Pajon A."/>
        </authorList>
    </citation>
    <scope>NUCLEOTIDE SEQUENCE [LARGE SCALE GENOMIC DNA]</scope>
    <source>
        <strain evidence="8 9">70/3</strain>
    </source>
</reference>
<dbReference type="CDD" id="cd00315">
    <property type="entry name" value="Cyt_C5_DNA_methylase"/>
    <property type="match status" value="1"/>
</dbReference>
<keyword evidence="4 6" id="KW-0949">S-adenosyl-L-methionine</keyword>
<dbReference type="EMBL" id="FP929044">
    <property type="protein sequence ID" value="CBK95943.1"/>
    <property type="molecule type" value="Genomic_DNA"/>
</dbReference>
<evidence type="ECO:0000256" key="2">
    <source>
        <dbReference type="ARBA" id="ARBA00022603"/>
    </source>
</evidence>
<dbReference type="GO" id="GO:0003886">
    <property type="term" value="F:DNA (cytosine-5-)-methyltransferase activity"/>
    <property type="evidence" value="ECO:0007669"/>
    <property type="project" value="UniProtKB-EC"/>
</dbReference>
<evidence type="ECO:0000256" key="6">
    <source>
        <dbReference type="PROSITE-ProRule" id="PRU01016"/>
    </source>
</evidence>
<dbReference type="GO" id="GO:0009307">
    <property type="term" value="P:DNA restriction-modification system"/>
    <property type="evidence" value="ECO:0007669"/>
    <property type="project" value="UniProtKB-KW"/>
</dbReference>
<dbReference type="REBASE" id="28970">
    <property type="entry name" value="M.Esi703ORF6770P"/>
</dbReference>
<dbReference type="InterPro" id="IPR019062">
    <property type="entry name" value="Restrct_endonuc_II_HpaII"/>
</dbReference>